<evidence type="ECO:0008006" key="16">
    <source>
        <dbReference type="Google" id="ProtNLM"/>
    </source>
</evidence>
<dbReference type="Proteomes" id="UP000277580">
    <property type="component" value="Unassembled WGS sequence"/>
</dbReference>
<feature type="transmembrane region" description="Helical" evidence="13">
    <location>
        <begin position="159"/>
        <end position="180"/>
    </location>
</feature>
<dbReference type="EMBL" id="ML119118">
    <property type="protein sequence ID" value="RPB14400.1"/>
    <property type="molecule type" value="Genomic_DNA"/>
</dbReference>
<keyword evidence="5 13" id="KW-0812">Transmembrane</keyword>
<comment type="subcellular location">
    <subcellularLocation>
        <location evidence="1">Nucleus membrane</location>
        <topology evidence="1">Multi-pass membrane protein</topology>
    </subcellularLocation>
    <subcellularLocation>
        <location evidence="2">Nucleus</location>
        <location evidence="2">Nuclear pore complex</location>
    </subcellularLocation>
</comment>
<dbReference type="GO" id="GO:0106166">
    <property type="term" value="F:spindle pole body-nuclear membrane anchor activity"/>
    <property type="evidence" value="ECO:0007669"/>
    <property type="project" value="TreeGrafter"/>
</dbReference>
<dbReference type="Pfam" id="PF09531">
    <property type="entry name" value="Ndc1_Nup"/>
    <property type="match status" value="1"/>
</dbReference>
<keyword evidence="7" id="KW-0653">Protein transport</keyword>
<dbReference type="GO" id="GO:0005816">
    <property type="term" value="C:spindle pole body"/>
    <property type="evidence" value="ECO:0007669"/>
    <property type="project" value="TreeGrafter"/>
</dbReference>
<feature type="transmembrane region" description="Helical" evidence="13">
    <location>
        <begin position="263"/>
        <end position="284"/>
    </location>
</feature>
<dbReference type="GO" id="GO:0031965">
    <property type="term" value="C:nuclear membrane"/>
    <property type="evidence" value="ECO:0007669"/>
    <property type="project" value="UniProtKB-SubCell"/>
</dbReference>
<name>A0A3N4KV50_9PEZI</name>
<keyword evidence="12" id="KW-0539">Nucleus</keyword>
<evidence type="ECO:0000256" key="4">
    <source>
        <dbReference type="ARBA" id="ARBA00022448"/>
    </source>
</evidence>
<evidence type="ECO:0000256" key="10">
    <source>
        <dbReference type="ARBA" id="ARBA00023132"/>
    </source>
</evidence>
<evidence type="ECO:0000313" key="14">
    <source>
        <dbReference type="EMBL" id="RPB14400.1"/>
    </source>
</evidence>
<evidence type="ECO:0000256" key="1">
    <source>
        <dbReference type="ARBA" id="ARBA00004232"/>
    </source>
</evidence>
<dbReference type="OrthoDB" id="67850at2759"/>
<reference evidence="14 15" key="1">
    <citation type="journal article" date="2018" name="Nat. Ecol. Evol.">
        <title>Pezizomycetes genomes reveal the molecular basis of ectomycorrhizal truffle lifestyle.</title>
        <authorList>
            <person name="Murat C."/>
            <person name="Payen T."/>
            <person name="Noel B."/>
            <person name="Kuo A."/>
            <person name="Morin E."/>
            <person name="Chen J."/>
            <person name="Kohler A."/>
            <person name="Krizsan K."/>
            <person name="Balestrini R."/>
            <person name="Da Silva C."/>
            <person name="Montanini B."/>
            <person name="Hainaut M."/>
            <person name="Levati E."/>
            <person name="Barry K.W."/>
            <person name="Belfiori B."/>
            <person name="Cichocki N."/>
            <person name="Clum A."/>
            <person name="Dockter R.B."/>
            <person name="Fauchery L."/>
            <person name="Guy J."/>
            <person name="Iotti M."/>
            <person name="Le Tacon F."/>
            <person name="Lindquist E.A."/>
            <person name="Lipzen A."/>
            <person name="Malagnac F."/>
            <person name="Mello A."/>
            <person name="Molinier V."/>
            <person name="Miyauchi S."/>
            <person name="Poulain J."/>
            <person name="Riccioni C."/>
            <person name="Rubini A."/>
            <person name="Sitrit Y."/>
            <person name="Splivallo R."/>
            <person name="Traeger S."/>
            <person name="Wang M."/>
            <person name="Zifcakova L."/>
            <person name="Wipf D."/>
            <person name="Zambonelli A."/>
            <person name="Paolocci F."/>
            <person name="Nowrousian M."/>
            <person name="Ottonello S."/>
            <person name="Baldrian P."/>
            <person name="Spatafora J.W."/>
            <person name="Henrissat B."/>
            <person name="Nagy L.G."/>
            <person name="Aury J.M."/>
            <person name="Wincker P."/>
            <person name="Grigoriev I.V."/>
            <person name="Bonfante P."/>
            <person name="Martin F.M."/>
        </authorList>
    </citation>
    <scope>NUCLEOTIDE SEQUENCE [LARGE SCALE GENOMIC DNA]</scope>
    <source>
        <strain evidence="14 15">CCBAS932</strain>
    </source>
</reference>
<organism evidence="14 15">
    <name type="scientific">Morchella conica CCBAS932</name>
    <dbReference type="NCBI Taxonomy" id="1392247"/>
    <lineage>
        <taxon>Eukaryota</taxon>
        <taxon>Fungi</taxon>
        <taxon>Dikarya</taxon>
        <taxon>Ascomycota</taxon>
        <taxon>Pezizomycotina</taxon>
        <taxon>Pezizomycetes</taxon>
        <taxon>Pezizales</taxon>
        <taxon>Morchellaceae</taxon>
        <taxon>Morchella</taxon>
    </lineage>
</organism>
<evidence type="ECO:0000256" key="5">
    <source>
        <dbReference type="ARBA" id="ARBA00022692"/>
    </source>
</evidence>
<keyword evidence="4" id="KW-0813">Transport</keyword>
<sequence>MVSSISRSIPSPAPRAPPPHYQTFLTPILHRRFVRSCAVGIIVCYVEAFFISNKSSFLWTLFPLSSTGFKTLVLFFCTAVPVLILRVSQLHVGVRANPSGFHTFTRSVGSFGTYSTILTYVFASLVFISLYLLSSTKGDKLSFIVDGKTYERPRLNERFIYLVYSASHVGLVQGILHIYRDRGRLEFPDVNVPPNEALKARIPVIVKDALTLAIIALFTCPITYFFVRSGIWHYTLIIARTFFWLNRSSSVPSWPIDTIFRNFWVAFLLGCIWESVHTAFSIYFSEEPIKDEKTISEKSPDPNGTLVSGLRANGLLTQVMAFSELVFISHNSPARRKSIFTDVDRKPINIWEQIMKECLAVIEDVDSKLTGVGKAASSPLPS</sequence>
<keyword evidence="6" id="KW-0509">mRNA transport</keyword>
<evidence type="ECO:0000256" key="7">
    <source>
        <dbReference type="ARBA" id="ARBA00022927"/>
    </source>
</evidence>
<dbReference type="GO" id="GO:0006999">
    <property type="term" value="P:nuclear pore organization"/>
    <property type="evidence" value="ECO:0007669"/>
    <property type="project" value="TreeGrafter"/>
</dbReference>
<evidence type="ECO:0000256" key="12">
    <source>
        <dbReference type="ARBA" id="ARBA00023242"/>
    </source>
</evidence>
<keyword evidence="9" id="KW-0811">Translocation</keyword>
<feature type="transmembrane region" description="Helical" evidence="13">
    <location>
        <begin position="33"/>
        <end position="51"/>
    </location>
</feature>
<keyword evidence="15" id="KW-1185">Reference proteome</keyword>
<dbReference type="PANTHER" id="PTHR13269:SF6">
    <property type="entry name" value="NUCLEOPORIN NDC1"/>
    <property type="match status" value="1"/>
</dbReference>
<dbReference type="GO" id="GO:0070762">
    <property type="term" value="C:nuclear pore transmembrane ring"/>
    <property type="evidence" value="ECO:0007669"/>
    <property type="project" value="TreeGrafter"/>
</dbReference>
<evidence type="ECO:0000256" key="9">
    <source>
        <dbReference type="ARBA" id="ARBA00023010"/>
    </source>
</evidence>
<evidence type="ECO:0000256" key="3">
    <source>
        <dbReference type="ARBA" id="ARBA00005760"/>
    </source>
</evidence>
<dbReference type="PANTHER" id="PTHR13269">
    <property type="entry name" value="NUCLEOPORIN NDC1"/>
    <property type="match status" value="1"/>
</dbReference>
<accession>A0A3N4KV50</accession>
<comment type="similarity">
    <text evidence="3">Belongs to the NDC1 family.</text>
</comment>
<dbReference type="STRING" id="1392247.A0A3N4KV50"/>
<keyword evidence="8 13" id="KW-1133">Transmembrane helix</keyword>
<feature type="transmembrane region" description="Helical" evidence="13">
    <location>
        <begin position="72"/>
        <end position="91"/>
    </location>
</feature>
<dbReference type="GO" id="GO:0015031">
    <property type="term" value="P:protein transport"/>
    <property type="evidence" value="ECO:0007669"/>
    <property type="project" value="UniProtKB-KW"/>
</dbReference>
<evidence type="ECO:0000256" key="11">
    <source>
        <dbReference type="ARBA" id="ARBA00023136"/>
    </source>
</evidence>
<evidence type="ECO:0000256" key="6">
    <source>
        <dbReference type="ARBA" id="ARBA00022816"/>
    </source>
</evidence>
<dbReference type="GO" id="GO:0051028">
    <property type="term" value="P:mRNA transport"/>
    <property type="evidence" value="ECO:0007669"/>
    <property type="project" value="UniProtKB-KW"/>
</dbReference>
<feature type="transmembrane region" description="Helical" evidence="13">
    <location>
        <begin position="111"/>
        <end position="133"/>
    </location>
</feature>
<evidence type="ECO:0000256" key="13">
    <source>
        <dbReference type="SAM" id="Phobius"/>
    </source>
</evidence>
<dbReference type="InParanoid" id="A0A3N4KV50"/>
<gene>
    <name evidence="14" type="ORF">P167DRAFT_484672</name>
</gene>
<evidence type="ECO:0000313" key="15">
    <source>
        <dbReference type="Proteomes" id="UP000277580"/>
    </source>
</evidence>
<evidence type="ECO:0000256" key="2">
    <source>
        <dbReference type="ARBA" id="ARBA00004567"/>
    </source>
</evidence>
<keyword evidence="10" id="KW-0906">Nuclear pore complex</keyword>
<dbReference type="InterPro" id="IPR019049">
    <property type="entry name" value="Nucleoporin_prot_Ndc1/Nup"/>
</dbReference>
<dbReference type="GO" id="GO:0070631">
    <property type="term" value="P:spindle pole body localization"/>
    <property type="evidence" value="ECO:0007669"/>
    <property type="project" value="TreeGrafter"/>
</dbReference>
<evidence type="ECO:0000256" key="8">
    <source>
        <dbReference type="ARBA" id="ARBA00022989"/>
    </source>
</evidence>
<proteinExistence type="inferred from homology"/>
<dbReference type="AlphaFoldDB" id="A0A3N4KV50"/>
<protein>
    <recommendedName>
        <fullName evidence="16">Nucleoporin protein Ndc1-Nup</fullName>
    </recommendedName>
</protein>
<keyword evidence="11 13" id="KW-0472">Membrane</keyword>